<feature type="compositionally biased region" description="Acidic residues" evidence="1">
    <location>
        <begin position="162"/>
        <end position="174"/>
    </location>
</feature>
<sequence length="315" mass="35856">MARRMYGIVLHMFDEQNMLPRVDQRYYTYQKLFDCIGRCRLIPEGVDDTNLFDIYANCEDTNEKIHVVCDEDIIKMFHRNVVIVEVHVWIHAESITPLGVELHGIDLDADKTHVEDVDELENAMQDECDSVRGARLTNEDDGLMSVYSSDDAPLDAVSENKGDEDESEDEDESDDPIKNYLHRNIYEEIYKARKKAFEQIDGSYGGSYSKLPHYAEMVRRSNHGNLVKLQCNHDENDDKWGSVQASHCCLHSRGFLWGLDALKKGFLQGCSPFLEFDSCHLKGIYGGVLLTAVSLDGNNGLFPLAFVVESECKNN</sequence>
<evidence type="ECO:0000256" key="1">
    <source>
        <dbReference type="SAM" id="MobiDB-lite"/>
    </source>
</evidence>
<dbReference type="PANTHER" id="PTHR31973:SF187">
    <property type="entry name" value="MUTATOR TRANSPOSASE MUDRA PROTEIN"/>
    <property type="match status" value="1"/>
</dbReference>
<name>A0AAW2R3J4_SESRA</name>
<protein>
    <recommendedName>
        <fullName evidence="3">Transposase</fullName>
    </recommendedName>
</protein>
<dbReference type="PANTHER" id="PTHR31973">
    <property type="entry name" value="POLYPROTEIN, PUTATIVE-RELATED"/>
    <property type="match status" value="1"/>
</dbReference>
<evidence type="ECO:0008006" key="3">
    <source>
        <dbReference type="Google" id="ProtNLM"/>
    </source>
</evidence>
<organism evidence="2">
    <name type="scientific">Sesamum radiatum</name>
    <name type="common">Black benniseed</name>
    <dbReference type="NCBI Taxonomy" id="300843"/>
    <lineage>
        <taxon>Eukaryota</taxon>
        <taxon>Viridiplantae</taxon>
        <taxon>Streptophyta</taxon>
        <taxon>Embryophyta</taxon>
        <taxon>Tracheophyta</taxon>
        <taxon>Spermatophyta</taxon>
        <taxon>Magnoliopsida</taxon>
        <taxon>eudicotyledons</taxon>
        <taxon>Gunneridae</taxon>
        <taxon>Pentapetalae</taxon>
        <taxon>asterids</taxon>
        <taxon>lamiids</taxon>
        <taxon>Lamiales</taxon>
        <taxon>Pedaliaceae</taxon>
        <taxon>Sesamum</taxon>
    </lineage>
</organism>
<accession>A0AAW2R3J4</accession>
<gene>
    <name evidence="2" type="ORF">Sradi_3355000</name>
</gene>
<feature type="region of interest" description="Disordered" evidence="1">
    <location>
        <begin position="144"/>
        <end position="178"/>
    </location>
</feature>
<comment type="caution">
    <text evidence="2">The sequence shown here is derived from an EMBL/GenBank/DDBJ whole genome shotgun (WGS) entry which is preliminary data.</text>
</comment>
<reference evidence="2" key="2">
    <citation type="journal article" date="2024" name="Plant">
        <title>Genomic evolution and insights into agronomic trait innovations of Sesamum species.</title>
        <authorList>
            <person name="Miao H."/>
            <person name="Wang L."/>
            <person name="Qu L."/>
            <person name="Liu H."/>
            <person name="Sun Y."/>
            <person name="Le M."/>
            <person name="Wang Q."/>
            <person name="Wei S."/>
            <person name="Zheng Y."/>
            <person name="Lin W."/>
            <person name="Duan Y."/>
            <person name="Cao H."/>
            <person name="Xiong S."/>
            <person name="Wang X."/>
            <person name="Wei L."/>
            <person name="Li C."/>
            <person name="Ma Q."/>
            <person name="Ju M."/>
            <person name="Zhao R."/>
            <person name="Li G."/>
            <person name="Mu C."/>
            <person name="Tian Q."/>
            <person name="Mei H."/>
            <person name="Zhang T."/>
            <person name="Gao T."/>
            <person name="Zhang H."/>
        </authorList>
    </citation>
    <scope>NUCLEOTIDE SEQUENCE</scope>
    <source>
        <strain evidence="2">G02</strain>
    </source>
</reference>
<reference evidence="2" key="1">
    <citation type="submission" date="2020-06" db="EMBL/GenBank/DDBJ databases">
        <authorList>
            <person name="Li T."/>
            <person name="Hu X."/>
            <person name="Zhang T."/>
            <person name="Song X."/>
            <person name="Zhang H."/>
            <person name="Dai N."/>
            <person name="Sheng W."/>
            <person name="Hou X."/>
            <person name="Wei L."/>
        </authorList>
    </citation>
    <scope>NUCLEOTIDE SEQUENCE</scope>
    <source>
        <strain evidence="2">G02</strain>
        <tissue evidence="2">Leaf</tissue>
    </source>
</reference>
<evidence type="ECO:0000313" key="2">
    <source>
        <dbReference type="EMBL" id="KAL0374393.1"/>
    </source>
</evidence>
<proteinExistence type="predicted"/>
<dbReference type="AlphaFoldDB" id="A0AAW2R3J4"/>
<dbReference type="EMBL" id="JACGWJ010000014">
    <property type="protein sequence ID" value="KAL0374393.1"/>
    <property type="molecule type" value="Genomic_DNA"/>
</dbReference>